<organism evidence="1 2">
    <name type="scientific">Amborella trichopoda</name>
    <dbReference type="NCBI Taxonomy" id="13333"/>
    <lineage>
        <taxon>Eukaryota</taxon>
        <taxon>Viridiplantae</taxon>
        <taxon>Streptophyta</taxon>
        <taxon>Embryophyta</taxon>
        <taxon>Tracheophyta</taxon>
        <taxon>Spermatophyta</taxon>
        <taxon>Magnoliopsida</taxon>
        <taxon>Amborellales</taxon>
        <taxon>Amborellaceae</taxon>
        <taxon>Amborella</taxon>
    </lineage>
</organism>
<evidence type="ECO:0000313" key="2">
    <source>
        <dbReference type="Proteomes" id="UP000017836"/>
    </source>
</evidence>
<evidence type="ECO:0000313" key="1">
    <source>
        <dbReference type="EMBL" id="ERM93950.1"/>
    </source>
</evidence>
<accession>W1NFJ4</accession>
<sequence>MSGIEVDTANGLPPEEYKVWYNRVSYPIIHNVMNPPKDILQPANQEEEEFVLVDMDDIETQMENLQCEVNGEAAHDELRQDVVGESRWAAEDLVPSTQLAVEESKRCTTQKK</sequence>
<reference evidence="2" key="1">
    <citation type="journal article" date="2013" name="Science">
        <title>The Amborella genome and the evolution of flowering plants.</title>
        <authorList>
            <consortium name="Amborella Genome Project"/>
        </authorList>
    </citation>
    <scope>NUCLEOTIDE SEQUENCE [LARGE SCALE GENOMIC DNA]</scope>
</reference>
<protein>
    <submittedName>
        <fullName evidence="1">Uncharacterized protein</fullName>
    </submittedName>
</protein>
<proteinExistence type="predicted"/>
<dbReference type="Proteomes" id="UP000017836">
    <property type="component" value="Unassembled WGS sequence"/>
</dbReference>
<dbReference type="HOGENOM" id="CLU_2149253_0_0_1"/>
<gene>
    <name evidence="1" type="ORF">AMTR_s00137p00112480</name>
</gene>
<dbReference type="EMBL" id="KI397541">
    <property type="protein sequence ID" value="ERM93950.1"/>
    <property type="molecule type" value="Genomic_DNA"/>
</dbReference>
<name>W1NFJ4_AMBTC</name>
<dbReference type="AlphaFoldDB" id="W1NFJ4"/>
<keyword evidence="2" id="KW-1185">Reference proteome</keyword>
<dbReference type="Gramene" id="ERM93950">
    <property type="protein sequence ID" value="ERM93950"/>
    <property type="gene ID" value="AMTR_s00137p00112480"/>
</dbReference>